<evidence type="ECO:0000256" key="3">
    <source>
        <dbReference type="ARBA" id="ARBA00012925"/>
    </source>
</evidence>
<keyword evidence="4 9" id="KW-0479">Metal-binding</keyword>
<dbReference type="GO" id="GO:0008270">
    <property type="term" value="F:zinc ion binding"/>
    <property type="evidence" value="ECO:0007669"/>
    <property type="project" value="UniProtKB-UniRule"/>
</dbReference>
<comment type="cofactor">
    <cofactor evidence="9">
        <name>Zn(2+)</name>
        <dbReference type="ChEBI" id="CHEBI:29105"/>
    </cofactor>
</comment>
<evidence type="ECO:0000313" key="11">
    <source>
        <dbReference type="EMBL" id="CAL4065828.1"/>
    </source>
</evidence>
<dbReference type="EC" id="4.2.1.1" evidence="3 9"/>
<dbReference type="Gene3D" id="3.10.200.10">
    <property type="entry name" value="Alpha carbonic anhydrase"/>
    <property type="match status" value="1"/>
</dbReference>
<dbReference type="InterPro" id="IPR001148">
    <property type="entry name" value="CA_dom"/>
</dbReference>
<evidence type="ECO:0000256" key="2">
    <source>
        <dbReference type="ARBA" id="ARBA00010718"/>
    </source>
</evidence>
<keyword evidence="7 9" id="KW-0456">Lyase</keyword>
<keyword evidence="6" id="KW-0325">Glycoprotein</keyword>
<protein>
    <recommendedName>
        <fullName evidence="3 9">Carbonic anhydrase</fullName>
        <ecNumber evidence="3 9">4.2.1.1</ecNumber>
    </recommendedName>
</protein>
<dbReference type="InterPro" id="IPR018338">
    <property type="entry name" value="Carbonic_anhydrase_a-class_CS"/>
</dbReference>
<keyword evidence="5 9" id="KW-0862">Zinc</keyword>
<feature type="domain" description="Alpha-carbonic anhydrase" evidence="10">
    <location>
        <begin position="184"/>
        <end position="440"/>
    </location>
</feature>
<keyword evidence="9" id="KW-0732">Signal</keyword>
<dbReference type="PROSITE" id="PS51144">
    <property type="entry name" value="ALPHA_CA_2"/>
    <property type="match status" value="1"/>
</dbReference>
<dbReference type="PANTHER" id="PTHR18952">
    <property type="entry name" value="CARBONIC ANHYDRASE"/>
    <property type="match status" value="1"/>
</dbReference>
<name>A0AAV2PVC6_MEGNR</name>
<sequence length="441" mass="48731">MCSTHSRLLPSLALLLTLVVGPIHGGGIGKCNHEGGTCVYVPAFLRVAGDPYCHVVDQIELTEKELDRECGDPKAQCCELGKVQYISKGECNSGSTPNKCLKAGGLCQNDCNTIKIDGLCKGSSCTCCIQKAEKCKPKTVNDDLDGTCVRRRKYCRKAGGDKVRRGCDCKSGKAHVCYKQEKEFHWSYHGDGAPEFWADHYPLCGLDRQSPIDIISADAYLGGGSVEPFEFTLYNRKPVNIDILNNGHSATVYWNTAAKPSVDKGGLDSSYILAQFHFHWGSDSTKGSEHLIDGEAFPIELHLVHYKSDYGSLGEAVKYGDGLAVLGVMYKIGEENEALKPIVEALPKIIDADMETEVQYDMDLNGFLPANRNSFYRYLGSLTTPSCNEVVVWTVFKEPLEISEAQLEEFRKILDDYSDPIEDNFRPPQALNGRTVYEYDG</sequence>
<comment type="caution">
    <text evidence="11">The sequence shown here is derived from an EMBL/GenBank/DDBJ whole genome shotgun (WGS) entry which is preliminary data.</text>
</comment>
<dbReference type="EMBL" id="CAXKWB010001925">
    <property type="protein sequence ID" value="CAL4065828.1"/>
    <property type="molecule type" value="Genomic_DNA"/>
</dbReference>
<evidence type="ECO:0000259" key="10">
    <source>
        <dbReference type="PROSITE" id="PS51144"/>
    </source>
</evidence>
<evidence type="ECO:0000256" key="9">
    <source>
        <dbReference type="RuleBase" id="RU367011"/>
    </source>
</evidence>
<dbReference type="GO" id="GO:0004089">
    <property type="term" value="F:carbonate dehydratase activity"/>
    <property type="evidence" value="ECO:0007669"/>
    <property type="project" value="UniProtKB-UniRule"/>
</dbReference>
<feature type="chain" id="PRO_5043097157" description="Carbonic anhydrase" evidence="9">
    <location>
        <begin position="26"/>
        <end position="441"/>
    </location>
</feature>
<dbReference type="GO" id="GO:0005886">
    <property type="term" value="C:plasma membrane"/>
    <property type="evidence" value="ECO:0007669"/>
    <property type="project" value="TreeGrafter"/>
</dbReference>
<feature type="non-terminal residue" evidence="11">
    <location>
        <position position="441"/>
    </location>
</feature>
<feature type="signal peptide" evidence="9">
    <location>
        <begin position="1"/>
        <end position="25"/>
    </location>
</feature>
<reference evidence="11 12" key="1">
    <citation type="submission" date="2024-05" db="EMBL/GenBank/DDBJ databases">
        <authorList>
            <person name="Wallberg A."/>
        </authorList>
    </citation>
    <scope>NUCLEOTIDE SEQUENCE [LARGE SCALE GENOMIC DNA]</scope>
</reference>
<dbReference type="AlphaFoldDB" id="A0AAV2PVC6"/>
<comment type="catalytic activity">
    <reaction evidence="8 9">
        <text>hydrogencarbonate + H(+) = CO2 + H2O</text>
        <dbReference type="Rhea" id="RHEA:10748"/>
        <dbReference type="ChEBI" id="CHEBI:15377"/>
        <dbReference type="ChEBI" id="CHEBI:15378"/>
        <dbReference type="ChEBI" id="CHEBI:16526"/>
        <dbReference type="ChEBI" id="CHEBI:17544"/>
        <dbReference type="EC" id="4.2.1.1"/>
    </reaction>
</comment>
<evidence type="ECO:0000256" key="1">
    <source>
        <dbReference type="ARBA" id="ARBA00002904"/>
    </source>
</evidence>
<dbReference type="CDD" id="cd00326">
    <property type="entry name" value="alpha_CA"/>
    <property type="match status" value="1"/>
</dbReference>
<evidence type="ECO:0000256" key="4">
    <source>
        <dbReference type="ARBA" id="ARBA00022723"/>
    </source>
</evidence>
<comment type="function">
    <text evidence="1 9">Reversible hydration of carbon dioxide.</text>
</comment>
<dbReference type="InterPro" id="IPR023561">
    <property type="entry name" value="Carbonic_anhydrase_a-class"/>
</dbReference>
<dbReference type="Proteomes" id="UP001497623">
    <property type="component" value="Unassembled WGS sequence"/>
</dbReference>
<evidence type="ECO:0000256" key="6">
    <source>
        <dbReference type="ARBA" id="ARBA00023180"/>
    </source>
</evidence>
<keyword evidence="12" id="KW-1185">Reference proteome</keyword>
<dbReference type="PROSITE" id="PS00162">
    <property type="entry name" value="ALPHA_CA_1"/>
    <property type="match status" value="1"/>
</dbReference>
<dbReference type="InterPro" id="IPR036398">
    <property type="entry name" value="CA_dom_sf"/>
</dbReference>
<evidence type="ECO:0000256" key="7">
    <source>
        <dbReference type="ARBA" id="ARBA00023239"/>
    </source>
</evidence>
<dbReference type="FunFam" id="3.10.200.10:FF:000003">
    <property type="entry name" value="Carbonic anhydrase 12"/>
    <property type="match status" value="1"/>
</dbReference>
<dbReference type="PANTHER" id="PTHR18952:SF265">
    <property type="entry name" value="CARBONIC ANHYDRASE"/>
    <property type="match status" value="1"/>
</dbReference>
<comment type="similarity">
    <text evidence="2 9">Belongs to the alpha-carbonic anhydrase family.</text>
</comment>
<proteinExistence type="inferred from homology"/>
<evidence type="ECO:0000256" key="5">
    <source>
        <dbReference type="ARBA" id="ARBA00022833"/>
    </source>
</evidence>
<dbReference type="SMART" id="SM01057">
    <property type="entry name" value="Carb_anhydrase"/>
    <property type="match status" value="1"/>
</dbReference>
<dbReference type="SUPFAM" id="SSF51069">
    <property type="entry name" value="Carbonic anhydrase"/>
    <property type="match status" value="1"/>
</dbReference>
<organism evidence="11 12">
    <name type="scientific">Meganyctiphanes norvegica</name>
    <name type="common">Northern krill</name>
    <name type="synonym">Thysanopoda norvegica</name>
    <dbReference type="NCBI Taxonomy" id="48144"/>
    <lineage>
        <taxon>Eukaryota</taxon>
        <taxon>Metazoa</taxon>
        <taxon>Ecdysozoa</taxon>
        <taxon>Arthropoda</taxon>
        <taxon>Crustacea</taxon>
        <taxon>Multicrustacea</taxon>
        <taxon>Malacostraca</taxon>
        <taxon>Eumalacostraca</taxon>
        <taxon>Eucarida</taxon>
        <taxon>Euphausiacea</taxon>
        <taxon>Euphausiidae</taxon>
        <taxon>Meganyctiphanes</taxon>
    </lineage>
</organism>
<evidence type="ECO:0000313" key="12">
    <source>
        <dbReference type="Proteomes" id="UP001497623"/>
    </source>
</evidence>
<accession>A0AAV2PVC6</accession>
<gene>
    <name evidence="11" type="ORF">MNOR_LOCUS5097</name>
</gene>
<evidence type="ECO:0000256" key="8">
    <source>
        <dbReference type="ARBA" id="ARBA00048348"/>
    </source>
</evidence>
<dbReference type="Pfam" id="PF00194">
    <property type="entry name" value="Carb_anhydrase"/>
    <property type="match status" value="1"/>
</dbReference>